<dbReference type="RefSeq" id="WP_262856682.1">
    <property type="nucleotide sequence ID" value="NZ_JAOPKZ010000018.1"/>
</dbReference>
<evidence type="ECO:0000256" key="4">
    <source>
        <dbReference type="ARBA" id="ARBA00022989"/>
    </source>
</evidence>
<dbReference type="InterPro" id="IPR004307">
    <property type="entry name" value="TspO_MBR"/>
</dbReference>
<dbReference type="Gene3D" id="1.20.1260.100">
    <property type="entry name" value="TspO/MBR protein"/>
    <property type="match status" value="1"/>
</dbReference>
<reference evidence="7 8" key="1">
    <citation type="journal article" date="2023" name="Int. J. Syst. Evol. Microbiol.">
        <title>Streptococcus sciuri sp. nov., Staphylococcus marylandisciuri sp. nov. and Staphylococcus americanisciuri sp. nov., isolated from faeces of eastern grey squirrel (Sciurus carolinensis).</title>
        <authorList>
            <person name="Volokhov D.V."/>
            <person name="Zagorodnyaya T.A."/>
            <person name="Furtak V.A."/>
            <person name="Nattanmai G."/>
            <person name="Randall L."/>
            <person name="Jose S."/>
            <person name="Gao Y."/>
            <person name="Eisenberg T."/>
            <person name="Delmonte P."/>
            <person name="Blom J."/>
            <person name="Mitchell K.K."/>
        </authorList>
    </citation>
    <scope>NUCLEOTIDE SEQUENCE [LARGE SCALE GENOMIC DNA]</scope>
    <source>
        <strain evidence="7 8">SQ8-PEA</strain>
    </source>
</reference>
<protein>
    <submittedName>
        <fullName evidence="7">Tryptophan-rich sensory protein</fullName>
    </submittedName>
</protein>
<evidence type="ECO:0000256" key="6">
    <source>
        <dbReference type="SAM" id="Phobius"/>
    </source>
</evidence>
<feature type="transmembrane region" description="Helical" evidence="6">
    <location>
        <begin position="101"/>
        <end position="121"/>
    </location>
</feature>
<dbReference type="EMBL" id="JAOPKZ010000018">
    <property type="protein sequence ID" value="MCU5746978.1"/>
    <property type="molecule type" value="Genomic_DNA"/>
</dbReference>
<gene>
    <name evidence="7" type="ORF">N9R04_09840</name>
</gene>
<dbReference type="Proteomes" id="UP001209553">
    <property type="component" value="Unassembled WGS sequence"/>
</dbReference>
<comment type="caution">
    <text evidence="7">The sequence shown here is derived from an EMBL/GenBank/DDBJ whole genome shotgun (WGS) entry which is preliminary data.</text>
</comment>
<evidence type="ECO:0000256" key="3">
    <source>
        <dbReference type="ARBA" id="ARBA00022692"/>
    </source>
</evidence>
<evidence type="ECO:0000256" key="2">
    <source>
        <dbReference type="ARBA" id="ARBA00007524"/>
    </source>
</evidence>
<evidence type="ECO:0000313" key="8">
    <source>
        <dbReference type="Proteomes" id="UP001209553"/>
    </source>
</evidence>
<feature type="transmembrane region" description="Helical" evidence="6">
    <location>
        <begin position="127"/>
        <end position="151"/>
    </location>
</feature>
<dbReference type="PANTHER" id="PTHR10057">
    <property type="entry name" value="PERIPHERAL-TYPE BENZODIAZEPINE RECEPTOR"/>
    <property type="match status" value="1"/>
</dbReference>
<keyword evidence="5 6" id="KW-0472">Membrane</keyword>
<evidence type="ECO:0000313" key="7">
    <source>
        <dbReference type="EMBL" id="MCU5746978.1"/>
    </source>
</evidence>
<accession>A0ABT2QSQ4</accession>
<keyword evidence="4 6" id="KW-1133">Transmembrane helix</keyword>
<dbReference type="CDD" id="cd15904">
    <property type="entry name" value="TSPO_MBR"/>
    <property type="match status" value="1"/>
</dbReference>
<feature type="transmembrane region" description="Helical" evidence="6">
    <location>
        <begin position="45"/>
        <end position="65"/>
    </location>
</feature>
<keyword evidence="8" id="KW-1185">Reference proteome</keyword>
<dbReference type="PANTHER" id="PTHR10057:SF0">
    <property type="entry name" value="TRANSLOCATOR PROTEIN"/>
    <property type="match status" value="1"/>
</dbReference>
<dbReference type="Pfam" id="PF03073">
    <property type="entry name" value="TspO_MBR"/>
    <property type="match status" value="1"/>
</dbReference>
<dbReference type="InterPro" id="IPR038330">
    <property type="entry name" value="TspO/MBR-related_sf"/>
</dbReference>
<comment type="similarity">
    <text evidence="2">Belongs to the TspO/BZRP family.</text>
</comment>
<evidence type="ECO:0000256" key="5">
    <source>
        <dbReference type="ARBA" id="ARBA00023136"/>
    </source>
</evidence>
<comment type="subcellular location">
    <subcellularLocation>
        <location evidence="1">Membrane</location>
        <topology evidence="1">Multi-pass membrane protein</topology>
    </subcellularLocation>
</comment>
<sequence length="162" mass="18534">MNIIRRSVELFTPFIGGNIIGKVTAKEAPKDFEKFKSPPFSPPKIAFPIVWPILYLLMGISYVLVKVKGEDHKAETVAHYTQLSLNFAWSLLYFKVKARRFALVDSFLLFIAVVMSTIIFFNKRPLAGMLLLPYVVWSLYASYLTTGNYLLNKENPEYMGRA</sequence>
<keyword evidence="3 6" id="KW-0812">Transmembrane</keyword>
<name>A0ABT2QSQ4_9STAP</name>
<organism evidence="7 8">
    <name type="scientific">Staphylococcus marylandisciuri</name>
    <dbReference type="NCBI Taxonomy" id="2981529"/>
    <lineage>
        <taxon>Bacteria</taxon>
        <taxon>Bacillati</taxon>
        <taxon>Bacillota</taxon>
        <taxon>Bacilli</taxon>
        <taxon>Bacillales</taxon>
        <taxon>Staphylococcaceae</taxon>
        <taxon>Staphylococcus</taxon>
    </lineage>
</organism>
<proteinExistence type="inferred from homology"/>
<evidence type="ECO:0000256" key="1">
    <source>
        <dbReference type="ARBA" id="ARBA00004141"/>
    </source>
</evidence>
<dbReference type="PIRSF" id="PIRSF005859">
    <property type="entry name" value="PBR"/>
    <property type="match status" value="1"/>
</dbReference>